<dbReference type="EMBL" id="CATOUU010000154">
    <property type="protein sequence ID" value="CAI9918392.1"/>
    <property type="molecule type" value="Genomic_DNA"/>
</dbReference>
<reference evidence="8 9" key="2">
    <citation type="submission" date="2024-07" db="EMBL/GenBank/DDBJ databases">
        <authorList>
            <person name="Akdeniz Z."/>
        </authorList>
    </citation>
    <scope>NUCLEOTIDE SEQUENCE [LARGE SCALE GENOMIC DNA]</scope>
</reference>
<dbReference type="PANTHER" id="PTHR11592:SF78">
    <property type="entry name" value="GLUTATHIONE PEROXIDASE"/>
    <property type="match status" value="1"/>
</dbReference>
<dbReference type="EMBL" id="CAXDID020000149">
    <property type="protein sequence ID" value="CAL6041351.1"/>
    <property type="molecule type" value="Genomic_DNA"/>
</dbReference>
<organism evidence="7">
    <name type="scientific">Hexamita inflata</name>
    <dbReference type="NCBI Taxonomy" id="28002"/>
    <lineage>
        <taxon>Eukaryota</taxon>
        <taxon>Metamonada</taxon>
        <taxon>Diplomonadida</taxon>
        <taxon>Hexamitidae</taxon>
        <taxon>Hexamitinae</taxon>
        <taxon>Hexamita</taxon>
    </lineage>
</organism>
<sequence>MIAILYALTMNIYNFKTLTLDEQQYDFSQLKDKVVLIVNVASKCRFTPQYKGLQELYSKYQERGFTIIGFPCNQFGKQEPGDRLVIHQCQKDFGVSFPVMHKIDVNGENADPIYKYLKQEQSGIFGLDGIKWNFTKFLINRQGQVVKRFAPTDKPEDIEQDILKLL</sequence>
<dbReference type="PROSITE" id="PS00763">
    <property type="entry name" value="GLUTATHIONE_PEROXID_2"/>
    <property type="match status" value="1"/>
</dbReference>
<keyword evidence="2 5" id="KW-0575">Peroxidase</keyword>
<evidence type="ECO:0000256" key="2">
    <source>
        <dbReference type="ARBA" id="ARBA00022559"/>
    </source>
</evidence>
<evidence type="ECO:0000256" key="4">
    <source>
        <dbReference type="PIRSR" id="PIRSR000303-1"/>
    </source>
</evidence>
<dbReference type="Proteomes" id="UP001642409">
    <property type="component" value="Unassembled WGS sequence"/>
</dbReference>
<dbReference type="PROSITE" id="PS51355">
    <property type="entry name" value="GLUTATHIONE_PEROXID_3"/>
    <property type="match status" value="1"/>
</dbReference>
<comment type="caution">
    <text evidence="7">The sequence shown here is derived from an EMBL/GenBank/DDBJ whole genome shotgun (WGS) entry which is preliminary data.</text>
</comment>
<dbReference type="PROSITE" id="PS51352">
    <property type="entry name" value="THIOREDOXIN_2"/>
    <property type="match status" value="1"/>
</dbReference>
<name>A0AA86NEV6_9EUKA</name>
<evidence type="ECO:0000313" key="9">
    <source>
        <dbReference type="Proteomes" id="UP001642409"/>
    </source>
</evidence>
<dbReference type="InterPro" id="IPR036249">
    <property type="entry name" value="Thioredoxin-like_sf"/>
</dbReference>
<protein>
    <recommendedName>
        <fullName evidence="5">Glutathione peroxidase</fullName>
    </recommendedName>
</protein>
<dbReference type="GO" id="GO:0034599">
    <property type="term" value="P:cellular response to oxidative stress"/>
    <property type="evidence" value="ECO:0007669"/>
    <property type="project" value="TreeGrafter"/>
</dbReference>
<dbReference type="InterPro" id="IPR000889">
    <property type="entry name" value="Glutathione_peroxidase"/>
</dbReference>
<dbReference type="GO" id="GO:0004601">
    <property type="term" value="F:peroxidase activity"/>
    <property type="evidence" value="ECO:0007669"/>
    <property type="project" value="UniProtKB-KW"/>
</dbReference>
<feature type="active site" evidence="4">
    <location>
        <position position="44"/>
    </location>
</feature>
<dbReference type="Pfam" id="PF00255">
    <property type="entry name" value="GSHPx"/>
    <property type="match status" value="1"/>
</dbReference>
<evidence type="ECO:0000313" key="7">
    <source>
        <dbReference type="EMBL" id="CAI9918392.1"/>
    </source>
</evidence>
<dbReference type="CDD" id="cd00340">
    <property type="entry name" value="GSH_Peroxidase"/>
    <property type="match status" value="1"/>
</dbReference>
<dbReference type="AlphaFoldDB" id="A0AA86NEV6"/>
<comment type="similarity">
    <text evidence="1 5">Belongs to the glutathione peroxidase family.</text>
</comment>
<keyword evidence="3 5" id="KW-0560">Oxidoreductase</keyword>
<evidence type="ECO:0000256" key="1">
    <source>
        <dbReference type="ARBA" id="ARBA00006926"/>
    </source>
</evidence>
<dbReference type="InterPro" id="IPR013766">
    <property type="entry name" value="Thioredoxin_domain"/>
</dbReference>
<evidence type="ECO:0000313" key="8">
    <source>
        <dbReference type="EMBL" id="CAL6041351.1"/>
    </source>
</evidence>
<proteinExistence type="inferred from homology"/>
<feature type="domain" description="Thioredoxin" evidence="6">
    <location>
        <begin position="6"/>
        <end position="166"/>
    </location>
</feature>
<reference evidence="7" key="1">
    <citation type="submission" date="2023-06" db="EMBL/GenBank/DDBJ databases">
        <authorList>
            <person name="Kurt Z."/>
        </authorList>
    </citation>
    <scope>NUCLEOTIDE SEQUENCE</scope>
</reference>
<dbReference type="FunFam" id="3.40.30.10:FF:000010">
    <property type="entry name" value="Glutathione peroxidase"/>
    <property type="match status" value="1"/>
</dbReference>
<dbReference type="InterPro" id="IPR029760">
    <property type="entry name" value="GPX_CS"/>
</dbReference>
<dbReference type="PANTHER" id="PTHR11592">
    <property type="entry name" value="GLUTATHIONE PEROXIDASE"/>
    <property type="match status" value="1"/>
</dbReference>
<evidence type="ECO:0000256" key="5">
    <source>
        <dbReference type="RuleBase" id="RU000499"/>
    </source>
</evidence>
<dbReference type="Gene3D" id="3.40.30.10">
    <property type="entry name" value="Glutaredoxin"/>
    <property type="match status" value="1"/>
</dbReference>
<dbReference type="PRINTS" id="PR01011">
    <property type="entry name" value="GLUTPROXDASE"/>
</dbReference>
<keyword evidence="9" id="KW-1185">Reference proteome</keyword>
<dbReference type="SUPFAM" id="SSF52833">
    <property type="entry name" value="Thioredoxin-like"/>
    <property type="match status" value="1"/>
</dbReference>
<gene>
    <name evidence="8" type="ORF">HINF_LOCUS39004</name>
    <name evidence="7" type="ORF">HINF_LOCUS6037</name>
</gene>
<evidence type="ECO:0000259" key="6">
    <source>
        <dbReference type="PROSITE" id="PS51352"/>
    </source>
</evidence>
<accession>A0AA86NEV6</accession>
<dbReference type="PIRSF" id="PIRSF000303">
    <property type="entry name" value="Glutathion_perox"/>
    <property type="match status" value="1"/>
</dbReference>
<evidence type="ECO:0000256" key="3">
    <source>
        <dbReference type="ARBA" id="ARBA00023002"/>
    </source>
</evidence>